<organism evidence="1">
    <name type="scientific">bioreactor metagenome</name>
    <dbReference type="NCBI Taxonomy" id="1076179"/>
    <lineage>
        <taxon>unclassified sequences</taxon>
        <taxon>metagenomes</taxon>
        <taxon>ecological metagenomes</taxon>
    </lineage>
</organism>
<dbReference type="EMBL" id="VSSQ01087808">
    <property type="protein sequence ID" value="MPN34655.1"/>
    <property type="molecule type" value="Genomic_DNA"/>
</dbReference>
<evidence type="ECO:0000313" key="1">
    <source>
        <dbReference type="EMBL" id="MPN34655.1"/>
    </source>
</evidence>
<proteinExistence type="predicted"/>
<sequence>MSYISSIFDRTHIQQISEFLLNGVGRCEIDGRSYQERLKEAEQDALKVIKRKYPELSDYDEITQKLFMYIGVVESVYTEIGLRCGMTLGAQMLSEMSRE</sequence>
<gene>
    <name evidence="1" type="ORF">SDC9_182149</name>
</gene>
<name>A0A645H6P3_9ZZZZ</name>
<reference evidence="1" key="1">
    <citation type="submission" date="2019-08" db="EMBL/GenBank/DDBJ databases">
        <authorList>
            <person name="Kucharzyk K."/>
            <person name="Murdoch R.W."/>
            <person name="Higgins S."/>
            <person name="Loffler F."/>
        </authorList>
    </citation>
    <scope>NUCLEOTIDE SEQUENCE</scope>
</reference>
<protein>
    <submittedName>
        <fullName evidence="1">Uncharacterized protein</fullName>
    </submittedName>
</protein>
<comment type="caution">
    <text evidence="1">The sequence shown here is derived from an EMBL/GenBank/DDBJ whole genome shotgun (WGS) entry which is preliminary data.</text>
</comment>
<dbReference type="AlphaFoldDB" id="A0A645H6P3"/>
<accession>A0A645H6P3</accession>